<evidence type="ECO:0000313" key="3">
    <source>
        <dbReference type="Proteomes" id="UP000030689"/>
    </source>
</evidence>
<name>V4MPH7_EUTSA</name>
<accession>V4MPH7</accession>
<dbReference type="Proteomes" id="UP000030689">
    <property type="component" value="Unassembled WGS sequence"/>
</dbReference>
<dbReference type="Gramene" id="ESQ54948">
    <property type="protein sequence ID" value="ESQ54948"/>
    <property type="gene ID" value="EUTSA_v10026287mg"/>
</dbReference>
<feature type="region of interest" description="Disordered" evidence="1">
    <location>
        <begin position="34"/>
        <end position="61"/>
    </location>
</feature>
<gene>
    <name evidence="2" type="ORF">EUTSA_v10026287mg</name>
</gene>
<dbReference type="AlphaFoldDB" id="V4MPH7"/>
<dbReference type="eggNOG" id="ENOG502RXW7">
    <property type="taxonomic scope" value="Eukaryota"/>
</dbReference>
<proteinExistence type="predicted"/>
<feature type="compositionally biased region" description="Polar residues" evidence="1">
    <location>
        <begin position="52"/>
        <end position="61"/>
    </location>
</feature>
<dbReference type="EMBL" id="KI517384">
    <property type="protein sequence ID" value="ESQ54948.1"/>
    <property type="molecule type" value="Genomic_DNA"/>
</dbReference>
<sequence>METVNPLVAEAIALTEKKVAMALDDIIKLSKKNNRVNKGKKTRRGKNKNQNFNGAERNNTSKVRPYVSSLSAVRQGAVAKRRSNFQRNQFPVITNINRKAATAAPPVSVRARAFNAGRMTSANQSRLVAPPVQNRYVHSTSVAKRHEGDQKVERRGGKRKTLDSRFASMIEQRINNNYGVGVQVPRLPPWARARRFTH</sequence>
<dbReference type="OMA" id="SSFFEMG"/>
<reference evidence="2 3" key="1">
    <citation type="journal article" date="2013" name="Front. Plant Sci.">
        <title>The Reference Genome of the Halophytic Plant Eutrema salsugineum.</title>
        <authorList>
            <person name="Yang R."/>
            <person name="Jarvis D.E."/>
            <person name="Chen H."/>
            <person name="Beilstein M.A."/>
            <person name="Grimwood J."/>
            <person name="Jenkins J."/>
            <person name="Shu S."/>
            <person name="Prochnik S."/>
            <person name="Xin M."/>
            <person name="Ma C."/>
            <person name="Schmutz J."/>
            <person name="Wing R.A."/>
            <person name="Mitchell-Olds T."/>
            <person name="Schumaker K.S."/>
            <person name="Wang X."/>
        </authorList>
    </citation>
    <scope>NUCLEOTIDE SEQUENCE [LARGE SCALE GENOMIC DNA]</scope>
</reference>
<dbReference type="OrthoDB" id="1902342at2759"/>
<protein>
    <submittedName>
        <fullName evidence="2">Uncharacterized protein</fullName>
    </submittedName>
</protein>
<dbReference type="GO" id="GO:0003727">
    <property type="term" value="F:single-stranded RNA binding"/>
    <property type="evidence" value="ECO:0007669"/>
    <property type="project" value="EnsemblPlants"/>
</dbReference>
<evidence type="ECO:0000313" key="2">
    <source>
        <dbReference type="EMBL" id="ESQ54948.1"/>
    </source>
</evidence>
<dbReference type="GO" id="GO:0005730">
    <property type="term" value="C:nucleolus"/>
    <property type="evidence" value="ECO:0007669"/>
    <property type="project" value="EnsemblPlants"/>
</dbReference>
<dbReference type="STRING" id="72664.V4MPH7"/>
<evidence type="ECO:0000256" key="1">
    <source>
        <dbReference type="SAM" id="MobiDB-lite"/>
    </source>
</evidence>
<feature type="compositionally biased region" description="Basic residues" evidence="1">
    <location>
        <begin position="34"/>
        <end position="47"/>
    </location>
</feature>
<keyword evidence="3" id="KW-1185">Reference proteome</keyword>
<organism evidence="2 3">
    <name type="scientific">Eutrema salsugineum</name>
    <name type="common">Saltwater cress</name>
    <name type="synonym">Sisymbrium salsugineum</name>
    <dbReference type="NCBI Taxonomy" id="72664"/>
    <lineage>
        <taxon>Eukaryota</taxon>
        <taxon>Viridiplantae</taxon>
        <taxon>Streptophyta</taxon>
        <taxon>Embryophyta</taxon>
        <taxon>Tracheophyta</taxon>
        <taxon>Spermatophyta</taxon>
        <taxon>Magnoliopsida</taxon>
        <taxon>eudicotyledons</taxon>
        <taxon>Gunneridae</taxon>
        <taxon>Pentapetalae</taxon>
        <taxon>rosids</taxon>
        <taxon>malvids</taxon>
        <taxon>Brassicales</taxon>
        <taxon>Brassicaceae</taxon>
        <taxon>Eutremeae</taxon>
        <taxon>Eutrema</taxon>
    </lineage>
</organism>
<dbReference type="PANTHER" id="PTHR36048:SF2">
    <property type="entry name" value="(RAPE) HYPOTHETICAL PROTEIN"/>
    <property type="match status" value="1"/>
</dbReference>
<dbReference type="PANTHER" id="PTHR36048">
    <property type="entry name" value="RIBOSOME MATURATION FACTOR"/>
    <property type="match status" value="1"/>
</dbReference>